<keyword evidence="2" id="KW-1185">Reference proteome</keyword>
<evidence type="ECO:0000313" key="1">
    <source>
        <dbReference type="EMBL" id="CAD8141559.1"/>
    </source>
</evidence>
<organism evidence="1 2">
    <name type="scientific">Paramecium octaurelia</name>
    <dbReference type="NCBI Taxonomy" id="43137"/>
    <lineage>
        <taxon>Eukaryota</taxon>
        <taxon>Sar</taxon>
        <taxon>Alveolata</taxon>
        <taxon>Ciliophora</taxon>
        <taxon>Intramacronucleata</taxon>
        <taxon>Oligohymenophorea</taxon>
        <taxon>Peniculida</taxon>
        <taxon>Parameciidae</taxon>
        <taxon>Paramecium</taxon>
    </lineage>
</organism>
<sequence>MIGNLFIQTQLADSYQVTNSKRQHSRHFYKMKELQSFLNQKKKYFLRWYY</sequence>
<evidence type="ECO:0000313" key="2">
    <source>
        <dbReference type="Proteomes" id="UP000683925"/>
    </source>
</evidence>
<comment type="caution">
    <text evidence="1">The sequence shown here is derived from an EMBL/GenBank/DDBJ whole genome shotgun (WGS) entry which is preliminary data.</text>
</comment>
<name>A0A8S1SQC3_PAROT</name>
<accession>A0A8S1SQC3</accession>
<dbReference type="EMBL" id="CAJJDP010000012">
    <property type="protein sequence ID" value="CAD8141559.1"/>
    <property type="molecule type" value="Genomic_DNA"/>
</dbReference>
<reference evidence="1" key="1">
    <citation type="submission" date="2021-01" db="EMBL/GenBank/DDBJ databases">
        <authorList>
            <consortium name="Genoscope - CEA"/>
            <person name="William W."/>
        </authorList>
    </citation>
    <scope>NUCLEOTIDE SEQUENCE</scope>
</reference>
<gene>
    <name evidence="1" type="ORF">POCTA_138.1.T0130019</name>
</gene>
<dbReference type="Proteomes" id="UP000683925">
    <property type="component" value="Unassembled WGS sequence"/>
</dbReference>
<proteinExistence type="predicted"/>
<dbReference type="AlphaFoldDB" id="A0A8S1SQC3"/>
<protein>
    <submittedName>
        <fullName evidence="1">Uncharacterized protein</fullName>
    </submittedName>
</protein>